<protein>
    <submittedName>
        <fullName evidence="2">Uncharacterized protein</fullName>
    </submittedName>
</protein>
<evidence type="ECO:0000256" key="1">
    <source>
        <dbReference type="SAM" id="MobiDB-lite"/>
    </source>
</evidence>
<feature type="compositionally biased region" description="Polar residues" evidence="1">
    <location>
        <begin position="236"/>
        <end position="245"/>
    </location>
</feature>
<sequence length="306" mass="33185">MSVDVSNLGETLKTRNVSPECQLASPDIICHRVPKIEQQESLLLDSRTGNTRGNPGGGGNSRPSPWGHLEIIETNAAHPASWPCMFGFHSTPPPRCTLMSEQQSAKAGFQDCPPGYGRLEGRAEFSAGSFEAFALSQIYTFAASQILALRRLFQHGDLHPVTRYGLLNFSAIHLSEPEQNDQRRNAPCEAHFLLEKTLESLLHKQFLNPVPSSAIGMAGDEVEQRLRRARDRGTRCQRNAKSCSLSPDKAALHPTSVSRPPSPKPLPISSGSFVSSGLSASDTIARLLIASLPAPPTAPHSFVTMC</sequence>
<evidence type="ECO:0000313" key="3">
    <source>
        <dbReference type="Proteomes" id="UP000054565"/>
    </source>
</evidence>
<reference evidence="3" key="1">
    <citation type="journal article" date="2010" name="Genome Res.">
        <title>Population genomic sequencing of Coccidioides fungi reveals recent hybridization and transposon control.</title>
        <authorList>
            <person name="Neafsey D.E."/>
            <person name="Barker B.M."/>
            <person name="Sharpton T.J."/>
            <person name="Stajich J.E."/>
            <person name="Park D.J."/>
            <person name="Whiston E."/>
            <person name="Hung C.-Y."/>
            <person name="McMahan C."/>
            <person name="White J."/>
            <person name="Sykes S."/>
            <person name="Heiman D."/>
            <person name="Young S."/>
            <person name="Zeng Q."/>
            <person name="Abouelleil A."/>
            <person name="Aftuck L."/>
            <person name="Bessette D."/>
            <person name="Brown A."/>
            <person name="FitzGerald M."/>
            <person name="Lui A."/>
            <person name="Macdonald J.P."/>
            <person name="Priest M."/>
            <person name="Orbach M.J."/>
            <person name="Galgiani J.N."/>
            <person name="Kirkland T.N."/>
            <person name="Cole G.T."/>
            <person name="Birren B.W."/>
            <person name="Henn M.R."/>
            <person name="Taylor J.W."/>
            <person name="Rounsley S.D."/>
        </authorList>
    </citation>
    <scope>NUCLEOTIDE SEQUENCE [LARGE SCALE GENOMIC DNA]</scope>
    <source>
        <strain evidence="3">RMSCC 2394</strain>
    </source>
</reference>
<dbReference type="AlphaFoldDB" id="A0A0J6YHX3"/>
<proteinExistence type="predicted"/>
<evidence type="ECO:0000313" key="2">
    <source>
        <dbReference type="EMBL" id="KMP07215.1"/>
    </source>
</evidence>
<feature type="region of interest" description="Disordered" evidence="1">
    <location>
        <begin position="230"/>
        <end position="265"/>
    </location>
</feature>
<name>A0A0J6YHX3_COCIT</name>
<dbReference type="EMBL" id="DS028097">
    <property type="protein sequence ID" value="KMP07215.1"/>
    <property type="molecule type" value="Genomic_DNA"/>
</dbReference>
<accession>A0A0J6YHX3</accession>
<gene>
    <name evidence="2" type="ORF">CIRG_06896</name>
</gene>
<organism evidence="2 3">
    <name type="scientific">Coccidioides immitis RMSCC 2394</name>
    <dbReference type="NCBI Taxonomy" id="404692"/>
    <lineage>
        <taxon>Eukaryota</taxon>
        <taxon>Fungi</taxon>
        <taxon>Dikarya</taxon>
        <taxon>Ascomycota</taxon>
        <taxon>Pezizomycotina</taxon>
        <taxon>Eurotiomycetes</taxon>
        <taxon>Eurotiomycetidae</taxon>
        <taxon>Onygenales</taxon>
        <taxon>Onygenaceae</taxon>
        <taxon>Coccidioides</taxon>
    </lineage>
</organism>
<feature type="region of interest" description="Disordered" evidence="1">
    <location>
        <begin position="41"/>
        <end position="66"/>
    </location>
</feature>
<dbReference type="Proteomes" id="UP000054565">
    <property type="component" value="Unassembled WGS sequence"/>
</dbReference>